<protein>
    <recommendedName>
        <fullName evidence="3 9">Geranylgeranyl transferase type-2 subunit alpha</fullName>
        <ecNumber evidence="2 9">2.5.1.60</ecNumber>
    </recommendedName>
    <alternativeName>
        <fullName evidence="7 9">Geranylgeranyl transferase type II subunit alpha</fullName>
    </alternativeName>
</protein>
<dbReference type="InterPro" id="IPR002088">
    <property type="entry name" value="Prenyl_trans_a"/>
</dbReference>
<comment type="function">
    <text evidence="9">Catalyzes the transfer of a geranyl-geranyl moiety from geranyl-geranyl pyrophosphate to cysteines occuring in specific C-terminal amino acid sequences.</text>
</comment>
<evidence type="ECO:0000256" key="4">
    <source>
        <dbReference type="ARBA" id="ARBA00022602"/>
    </source>
</evidence>
<gene>
    <name evidence="10" type="ORF">BSTOLATCC_MIC5411</name>
</gene>
<dbReference type="Proteomes" id="UP001162131">
    <property type="component" value="Unassembled WGS sequence"/>
</dbReference>
<comment type="catalytic activity">
    <reaction evidence="8 9">
        <text>geranylgeranyl diphosphate + L-cysteinyl-[protein] = S-geranylgeranyl-L-cysteinyl-[protein] + diphosphate</text>
        <dbReference type="Rhea" id="RHEA:21240"/>
        <dbReference type="Rhea" id="RHEA-COMP:10131"/>
        <dbReference type="Rhea" id="RHEA-COMP:11537"/>
        <dbReference type="ChEBI" id="CHEBI:29950"/>
        <dbReference type="ChEBI" id="CHEBI:33019"/>
        <dbReference type="ChEBI" id="CHEBI:57533"/>
        <dbReference type="ChEBI" id="CHEBI:86021"/>
        <dbReference type="EC" id="2.5.1.60"/>
    </reaction>
</comment>
<dbReference type="EMBL" id="CAJZBQ010000005">
    <property type="protein sequence ID" value="CAG9312163.1"/>
    <property type="molecule type" value="Genomic_DNA"/>
</dbReference>
<evidence type="ECO:0000313" key="10">
    <source>
        <dbReference type="EMBL" id="CAG9312163.1"/>
    </source>
</evidence>
<evidence type="ECO:0000256" key="2">
    <source>
        <dbReference type="ARBA" id="ARBA00012656"/>
    </source>
</evidence>
<name>A0AAU9IIZ7_9CILI</name>
<dbReference type="Pfam" id="PF01239">
    <property type="entry name" value="PPTA"/>
    <property type="match status" value="4"/>
</dbReference>
<keyword evidence="6" id="KW-0677">Repeat</keyword>
<evidence type="ECO:0000256" key="1">
    <source>
        <dbReference type="ARBA" id="ARBA00006734"/>
    </source>
</evidence>
<evidence type="ECO:0000256" key="7">
    <source>
        <dbReference type="ARBA" id="ARBA00031267"/>
    </source>
</evidence>
<accession>A0AAU9IIZ7</accession>
<comment type="similarity">
    <text evidence="1 9">Belongs to the protein prenyltransferase subunit alpha family.</text>
</comment>
<keyword evidence="4 9" id="KW-0637">Prenyltransferase</keyword>
<proteinExistence type="inferred from homology"/>
<evidence type="ECO:0000256" key="8">
    <source>
        <dbReference type="ARBA" id="ARBA00047658"/>
    </source>
</evidence>
<dbReference type="PANTHER" id="PTHR11129:SF2">
    <property type="entry name" value="GERANYLGERANYL TRANSFERASE TYPE-2 SUBUNIT ALPHA"/>
    <property type="match status" value="1"/>
</dbReference>
<comment type="caution">
    <text evidence="10">The sequence shown here is derived from an EMBL/GenBank/DDBJ whole genome shotgun (WGS) entry which is preliminary data.</text>
</comment>
<dbReference type="SUPFAM" id="SSF48439">
    <property type="entry name" value="Protein prenylyltransferase"/>
    <property type="match status" value="1"/>
</dbReference>
<evidence type="ECO:0000313" key="11">
    <source>
        <dbReference type="Proteomes" id="UP001162131"/>
    </source>
</evidence>
<dbReference type="PANTHER" id="PTHR11129">
    <property type="entry name" value="PROTEIN FARNESYLTRANSFERASE ALPHA SUBUNIT/RAB GERANYLGERANYL TRANSFERASE ALPHA SUBUNIT"/>
    <property type="match status" value="1"/>
</dbReference>
<dbReference type="FunFam" id="1.25.40.120:FF:000035">
    <property type="entry name" value="Geranylgeranyl transferase type-2 subunit alpha"/>
    <property type="match status" value="1"/>
</dbReference>
<keyword evidence="11" id="KW-1185">Reference proteome</keyword>
<dbReference type="GO" id="GO:0005968">
    <property type="term" value="C:Rab-protein geranylgeranyltransferase complex"/>
    <property type="evidence" value="ECO:0007669"/>
    <property type="project" value="TreeGrafter"/>
</dbReference>
<dbReference type="EC" id="2.5.1.60" evidence="2 9"/>
<evidence type="ECO:0000256" key="3">
    <source>
        <dbReference type="ARBA" id="ARBA00014772"/>
    </source>
</evidence>
<evidence type="ECO:0000256" key="5">
    <source>
        <dbReference type="ARBA" id="ARBA00022679"/>
    </source>
</evidence>
<dbReference type="AlphaFoldDB" id="A0AAU9IIZ7"/>
<sequence>MHSRKKRTQPPTPEEIAKEKARLQKMQELHTAVFASMEAQDLSTDAFDLTTRAIRTSSDIYTFFNYRRQILLKLFEETPEDQLPALLKKELDLLGGIIKESPKSYTLWFHRQWILQRCKNLTDIMERELKLCEYMLNKDNRNFHCWDYRTWFVKFAGTESLQDELLFTDSMILRDFSNFSAWHYRTKVVKQIYTGEIPDEFVRSELGRLKNAYFTCPMDQSIWNYHRWLLNQKEPIMITGISPREFEETPKCFIIGFSHNIKGINENSIGVSQGWEPLQGTWEPLYTQPFSYIWKFTPSQSAPGDIEFRLSPINTELTDINGHKKLTSLQYKFKKTENKSEFSVEGQEDATFFESELESIDELLRIEEDDRSQAVLRKAQLLETLSFMNSEKGNIDQIIASYQELIRIDYRRAPFYRESLSVYNAIKNKSAESSPIVSRKMLAKILGFIDLNQ</sequence>
<dbReference type="Gene3D" id="2.60.40.1130">
    <property type="entry name" value="Rab geranylgeranyltransferase alpha-subunit, insert domain"/>
    <property type="match status" value="1"/>
</dbReference>
<evidence type="ECO:0000256" key="9">
    <source>
        <dbReference type="RuleBase" id="RU367120"/>
    </source>
</evidence>
<keyword evidence="5 9" id="KW-0808">Transferase</keyword>
<dbReference type="GO" id="GO:0004663">
    <property type="term" value="F:Rab geranylgeranyltransferase activity"/>
    <property type="evidence" value="ECO:0007669"/>
    <property type="project" value="UniProtKB-UniRule"/>
</dbReference>
<evidence type="ECO:0000256" key="6">
    <source>
        <dbReference type="ARBA" id="ARBA00022737"/>
    </source>
</evidence>
<dbReference type="PROSITE" id="PS51147">
    <property type="entry name" value="PFTA"/>
    <property type="match status" value="4"/>
</dbReference>
<dbReference type="GO" id="GO:0097354">
    <property type="term" value="P:prenylation"/>
    <property type="evidence" value="ECO:0007669"/>
    <property type="project" value="UniProtKB-UniRule"/>
</dbReference>
<organism evidence="10 11">
    <name type="scientific">Blepharisma stoltei</name>
    <dbReference type="NCBI Taxonomy" id="1481888"/>
    <lineage>
        <taxon>Eukaryota</taxon>
        <taxon>Sar</taxon>
        <taxon>Alveolata</taxon>
        <taxon>Ciliophora</taxon>
        <taxon>Postciliodesmatophora</taxon>
        <taxon>Heterotrichea</taxon>
        <taxon>Heterotrichida</taxon>
        <taxon>Blepharismidae</taxon>
        <taxon>Blepharisma</taxon>
    </lineage>
</organism>
<dbReference type="Gene3D" id="1.25.40.120">
    <property type="entry name" value="Protein prenylyltransferase"/>
    <property type="match status" value="1"/>
</dbReference>
<reference evidence="10" key="1">
    <citation type="submission" date="2021-09" db="EMBL/GenBank/DDBJ databases">
        <authorList>
            <consortium name="AG Swart"/>
            <person name="Singh M."/>
            <person name="Singh A."/>
            <person name="Seah K."/>
            <person name="Emmerich C."/>
        </authorList>
    </citation>
    <scope>NUCLEOTIDE SEQUENCE</scope>
    <source>
        <strain evidence="10">ATCC30299</strain>
    </source>
</reference>